<keyword evidence="4 6" id="KW-0472">Membrane</keyword>
<evidence type="ECO:0000256" key="1">
    <source>
        <dbReference type="ARBA" id="ARBA00004141"/>
    </source>
</evidence>
<dbReference type="SUPFAM" id="SSF103473">
    <property type="entry name" value="MFS general substrate transporter"/>
    <property type="match status" value="1"/>
</dbReference>
<evidence type="ECO:0008006" key="9">
    <source>
        <dbReference type="Google" id="ProtNLM"/>
    </source>
</evidence>
<protein>
    <recommendedName>
        <fullName evidence="9">MFS transporter</fullName>
    </recommendedName>
</protein>
<feature type="transmembrane region" description="Helical" evidence="6">
    <location>
        <begin position="326"/>
        <end position="349"/>
    </location>
</feature>
<evidence type="ECO:0000256" key="4">
    <source>
        <dbReference type="ARBA" id="ARBA00023136"/>
    </source>
</evidence>
<feature type="transmembrane region" description="Helical" evidence="6">
    <location>
        <begin position="390"/>
        <end position="412"/>
    </location>
</feature>
<dbReference type="RefSeq" id="WP_185065163.1">
    <property type="nucleotide sequence ID" value="NZ_BAABJP010000051.1"/>
</dbReference>
<feature type="transmembrane region" description="Helical" evidence="6">
    <location>
        <begin position="228"/>
        <end position="245"/>
    </location>
</feature>
<evidence type="ECO:0000256" key="2">
    <source>
        <dbReference type="ARBA" id="ARBA00022692"/>
    </source>
</evidence>
<dbReference type="InterPro" id="IPR036259">
    <property type="entry name" value="MFS_trans_sf"/>
</dbReference>
<evidence type="ECO:0000256" key="5">
    <source>
        <dbReference type="SAM" id="MobiDB-lite"/>
    </source>
</evidence>
<feature type="transmembrane region" description="Helical" evidence="6">
    <location>
        <begin position="205"/>
        <end position="222"/>
    </location>
</feature>
<keyword evidence="8" id="KW-1185">Reference proteome</keyword>
<dbReference type="Gene3D" id="1.20.1250.20">
    <property type="entry name" value="MFS general substrate transporter like domains"/>
    <property type="match status" value="1"/>
</dbReference>
<feature type="transmembrane region" description="Helical" evidence="6">
    <location>
        <begin position="355"/>
        <end position="378"/>
    </location>
</feature>
<feature type="transmembrane region" description="Helical" evidence="6">
    <location>
        <begin position="48"/>
        <end position="73"/>
    </location>
</feature>
<dbReference type="Pfam" id="PF07690">
    <property type="entry name" value="MFS_1"/>
    <property type="match status" value="1"/>
</dbReference>
<proteinExistence type="predicted"/>
<dbReference type="PANTHER" id="PTHR23501">
    <property type="entry name" value="MAJOR FACILITATOR SUPERFAMILY"/>
    <property type="match status" value="1"/>
</dbReference>
<dbReference type="PANTHER" id="PTHR23501:SF197">
    <property type="entry name" value="COMD"/>
    <property type="match status" value="1"/>
</dbReference>
<dbReference type="InterPro" id="IPR011701">
    <property type="entry name" value="MFS"/>
</dbReference>
<evidence type="ECO:0000256" key="3">
    <source>
        <dbReference type="ARBA" id="ARBA00022989"/>
    </source>
</evidence>
<evidence type="ECO:0000313" key="7">
    <source>
        <dbReference type="EMBL" id="GAA5172299.1"/>
    </source>
</evidence>
<feature type="compositionally biased region" description="Gly residues" evidence="5">
    <location>
        <begin position="183"/>
        <end position="197"/>
    </location>
</feature>
<accession>A0ABP9R757</accession>
<comment type="subcellular location">
    <subcellularLocation>
        <location evidence="1">Membrane</location>
        <topology evidence="1">Multi-pass membrane protein</topology>
    </subcellularLocation>
</comment>
<evidence type="ECO:0000313" key="8">
    <source>
        <dbReference type="Proteomes" id="UP001428817"/>
    </source>
</evidence>
<name>A0ABP9R757_9PSEU</name>
<feature type="transmembrane region" description="Helical" evidence="6">
    <location>
        <begin position="18"/>
        <end position="36"/>
    </location>
</feature>
<comment type="caution">
    <text evidence="7">The sequence shown here is derived from an EMBL/GenBank/DDBJ whole genome shotgun (WGS) entry which is preliminary data.</text>
</comment>
<feature type="transmembrane region" description="Helical" evidence="6">
    <location>
        <begin position="105"/>
        <end position="127"/>
    </location>
</feature>
<feature type="transmembrane region" description="Helical" evidence="6">
    <location>
        <begin position="294"/>
        <end position="319"/>
    </location>
</feature>
<evidence type="ECO:0000256" key="6">
    <source>
        <dbReference type="SAM" id="Phobius"/>
    </source>
</evidence>
<dbReference type="Proteomes" id="UP001428817">
    <property type="component" value="Unassembled WGS sequence"/>
</dbReference>
<keyword evidence="3 6" id="KW-1133">Transmembrane helix</keyword>
<feature type="region of interest" description="Disordered" evidence="5">
    <location>
        <begin position="183"/>
        <end position="202"/>
    </location>
</feature>
<sequence length="414" mass="40177">MTSHDLIETAPERVWPGWLALLAGPLSFGITGPALVLPEVAADLGVPVAGAAALVTAFGWGIAVGTPLLGGLLARRGARATLAACAVLVVAGAALILAVRWLPALVVGSALQALAGAGFTVVAMSLAGSPPAMGLVTSSLAGIGAVAPLIGTHVSAATSWQVTLALPLLSLFALPAAMRGSTGSGAGSGTLGSGAGERPGERSGADPLGAVLVVGLVTALVFLPHRPLAAAVAGLLAVALLGWWLRRRPDGFAPVEVLSSRVFAGSALLAFGLALVNFGVVYAVPGLLGEQTGWSGALIGIGMLVPYLAGGLGSWPLVAASARLRLPVLVAALAGGCLAAVAAAVGSALTGSTPLLFAAMLLGSLSAATGQGALALRAGGAVPEAARPTAIGLFNLCYLLGAAFGPAIAAGATT</sequence>
<keyword evidence="2 6" id="KW-0812">Transmembrane</keyword>
<dbReference type="Gene3D" id="1.20.1720.10">
    <property type="entry name" value="Multidrug resistance protein D"/>
    <property type="match status" value="1"/>
</dbReference>
<dbReference type="EMBL" id="BAABJP010000051">
    <property type="protein sequence ID" value="GAA5172299.1"/>
    <property type="molecule type" value="Genomic_DNA"/>
</dbReference>
<gene>
    <name evidence="7" type="ORF">GCM10023321_71960</name>
</gene>
<organism evidence="7 8">
    <name type="scientific">Pseudonocardia eucalypti</name>
    <dbReference type="NCBI Taxonomy" id="648755"/>
    <lineage>
        <taxon>Bacteria</taxon>
        <taxon>Bacillati</taxon>
        <taxon>Actinomycetota</taxon>
        <taxon>Actinomycetes</taxon>
        <taxon>Pseudonocardiales</taxon>
        <taxon>Pseudonocardiaceae</taxon>
        <taxon>Pseudonocardia</taxon>
    </lineage>
</organism>
<feature type="transmembrane region" description="Helical" evidence="6">
    <location>
        <begin position="134"/>
        <end position="154"/>
    </location>
</feature>
<reference evidence="8" key="1">
    <citation type="journal article" date="2019" name="Int. J. Syst. Evol. Microbiol.">
        <title>The Global Catalogue of Microorganisms (GCM) 10K type strain sequencing project: providing services to taxonomists for standard genome sequencing and annotation.</title>
        <authorList>
            <consortium name="The Broad Institute Genomics Platform"/>
            <consortium name="The Broad Institute Genome Sequencing Center for Infectious Disease"/>
            <person name="Wu L."/>
            <person name="Ma J."/>
        </authorList>
    </citation>
    <scope>NUCLEOTIDE SEQUENCE [LARGE SCALE GENOMIC DNA]</scope>
    <source>
        <strain evidence="8">JCM 18303</strain>
    </source>
</reference>
<feature type="transmembrane region" description="Helical" evidence="6">
    <location>
        <begin position="266"/>
        <end position="288"/>
    </location>
</feature>
<feature type="transmembrane region" description="Helical" evidence="6">
    <location>
        <begin position="80"/>
        <end position="99"/>
    </location>
</feature>